<reference evidence="15" key="1">
    <citation type="journal article" date="2013" name="Stand. Genomic Sci.">
        <title>Complete genome sequence of Coriobacterium glomerans type strain (PW2(T)) from the midgut of Pyrrhocoris apterus L. (red soldier bug).</title>
        <authorList>
            <person name="Stackebrandt E."/>
            <person name="Zeytun A."/>
            <person name="Lapidus A."/>
            <person name="Nolan M."/>
            <person name="Lucas S."/>
            <person name="Hammon N."/>
            <person name="Deshpande S."/>
            <person name="Cheng J.F."/>
            <person name="Tapia R."/>
            <person name="Goodwin L.A."/>
            <person name="Pitluck S."/>
            <person name="Liolios K."/>
            <person name="Pagani I."/>
            <person name="Ivanova N."/>
            <person name="Mavromatis K."/>
            <person name="Mikhailova N."/>
            <person name="Huntemann M."/>
            <person name="Pati A."/>
            <person name="Chen A."/>
            <person name="Palaniappan K."/>
            <person name="Chang Y.J."/>
            <person name="Land M."/>
            <person name="Hauser L."/>
            <person name="Rohde M."/>
            <person name="Pukall R."/>
            <person name="Goker M."/>
            <person name="Detter J.C."/>
            <person name="Woyke T."/>
            <person name="Bristow J."/>
            <person name="Eisen J.A."/>
            <person name="Markowitz V."/>
            <person name="Hugenholtz P."/>
            <person name="Kyrpides N.C."/>
            <person name="Klenk H.P."/>
        </authorList>
    </citation>
    <scope>NUCLEOTIDE SEQUENCE</scope>
    <source>
        <strain evidence="15">ATCC 49209 / DSM 20642 / JCM 10262 / PW2</strain>
    </source>
</reference>
<dbReference type="SUPFAM" id="SSF52540">
    <property type="entry name" value="P-loop containing nucleoside triphosphate hydrolases"/>
    <property type="match status" value="2"/>
</dbReference>
<keyword evidence="15" id="KW-1185">Reference proteome</keyword>
<dbReference type="PANTHER" id="PTHR11088">
    <property type="entry name" value="TRNA DIMETHYLALLYLTRANSFERASE"/>
    <property type="match status" value="1"/>
</dbReference>
<evidence type="ECO:0000256" key="13">
    <source>
        <dbReference type="RuleBase" id="RU003785"/>
    </source>
</evidence>
<dbReference type="Pfam" id="PF01715">
    <property type="entry name" value="IPPT"/>
    <property type="match status" value="1"/>
</dbReference>
<evidence type="ECO:0000256" key="12">
    <source>
        <dbReference type="RuleBase" id="RU003784"/>
    </source>
</evidence>
<evidence type="ECO:0000256" key="9">
    <source>
        <dbReference type="ARBA" id="ARBA00049563"/>
    </source>
</evidence>
<dbReference type="InterPro" id="IPR039657">
    <property type="entry name" value="Dimethylallyltransferase"/>
</dbReference>
<dbReference type="Proteomes" id="UP000006851">
    <property type="component" value="Chromosome"/>
</dbReference>
<evidence type="ECO:0000256" key="6">
    <source>
        <dbReference type="ARBA" id="ARBA00022741"/>
    </source>
</evidence>
<dbReference type="InterPro" id="IPR027417">
    <property type="entry name" value="P-loop_NTPase"/>
</dbReference>
<evidence type="ECO:0000256" key="4">
    <source>
        <dbReference type="ARBA" id="ARBA00022679"/>
    </source>
</evidence>
<evidence type="ECO:0000313" key="14">
    <source>
        <dbReference type="EMBL" id="AEB07083.1"/>
    </source>
</evidence>
<dbReference type="Gene3D" id="1.10.20.140">
    <property type="match status" value="1"/>
</dbReference>
<evidence type="ECO:0000256" key="2">
    <source>
        <dbReference type="ARBA" id="ARBA00003213"/>
    </source>
</evidence>
<evidence type="ECO:0000256" key="7">
    <source>
        <dbReference type="ARBA" id="ARBA00022840"/>
    </source>
</evidence>
<keyword evidence="6 10" id="KW-0547">Nucleotide-binding</keyword>
<comment type="caution">
    <text evidence="10">Lacks conserved residue(s) required for the propagation of feature annotation.</text>
</comment>
<comment type="catalytic activity">
    <reaction evidence="9 10 11">
        <text>adenosine(37) in tRNA + dimethylallyl diphosphate = N(6)-dimethylallyladenosine(37) in tRNA + diphosphate</text>
        <dbReference type="Rhea" id="RHEA:26482"/>
        <dbReference type="Rhea" id="RHEA-COMP:10162"/>
        <dbReference type="Rhea" id="RHEA-COMP:10375"/>
        <dbReference type="ChEBI" id="CHEBI:33019"/>
        <dbReference type="ChEBI" id="CHEBI:57623"/>
        <dbReference type="ChEBI" id="CHEBI:74411"/>
        <dbReference type="ChEBI" id="CHEBI:74415"/>
        <dbReference type="EC" id="2.5.1.75"/>
    </reaction>
</comment>
<accession>F2N7X4</accession>
<keyword evidence="5 10" id="KW-0819">tRNA processing</keyword>
<comment type="subunit">
    <text evidence="10">Monomer.</text>
</comment>
<comment type="function">
    <text evidence="2 10 12">Catalyzes the transfer of a dimethylallyl group onto the adenine at position 37 in tRNAs that read codons beginning with uridine, leading to the formation of N6-(dimethylallyl)adenosine (i(6)A).</text>
</comment>
<dbReference type="HOGENOM" id="CLU_032616_0_1_11"/>
<gene>
    <name evidence="10" type="primary">miaA</name>
    <name evidence="14" type="ordered locus">Corgl_0975</name>
</gene>
<dbReference type="PANTHER" id="PTHR11088:SF60">
    <property type="entry name" value="TRNA DIMETHYLALLYLTRANSFERASE"/>
    <property type="match status" value="1"/>
</dbReference>
<name>F2N7X4_CORGP</name>
<dbReference type="EMBL" id="CP002628">
    <property type="protein sequence ID" value="AEB07083.1"/>
    <property type="molecule type" value="Genomic_DNA"/>
</dbReference>
<dbReference type="GO" id="GO:0006400">
    <property type="term" value="P:tRNA modification"/>
    <property type="evidence" value="ECO:0007669"/>
    <property type="project" value="TreeGrafter"/>
</dbReference>
<dbReference type="eggNOG" id="COG0324">
    <property type="taxonomic scope" value="Bacteria"/>
</dbReference>
<keyword evidence="8 10" id="KW-0460">Magnesium</keyword>
<keyword evidence="4 10" id="KW-0808">Transferase</keyword>
<feature type="site" description="Interaction with substrate tRNA" evidence="10">
    <location>
        <position position="131"/>
    </location>
</feature>
<dbReference type="RefSeq" id="WP_013708826.1">
    <property type="nucleotide sequence ID" value="NC_015389.1"/>
</dbReference>
<dbReference type="GO" id="GO:0052381">
    <property type="term" value="F:tRNA dimethylallyltransferase activity"/>
    <property type="evidence" value="ECO:0007669"/>
    <property type="project" value="UniProtKB-UniRule"/>
</dbReference>
<evidence type="ECO:0000256" key="11">
    <source>
        <dbReference type="RuleBase" id="RU003783"/>
    </source>
</evidence>
<evidence type="ECO:0000256" key="10">
    <source>
        <dbReference type="HAMAP-Rule" id="MF_00185"/>
    </source>
</evidence>
<sequence>MIKTRAASVSIPVIAIVGPTGVGKSHVADLVAAAMRSEVISADAMQVYRGMDIGTAKMPAAQRRAPLRLIDIVDPTESYSAALYQKDARQHIERLLADGSVPVVCGGTGLYVRAALDDCVFPPGEKGDRRRRRYEALAARKGDQAVYDLLARRDPDSALAIHPHNVRRVIRALEMLDQGVSYAERRSHLTKIEPVYDTVYFGLAMERSALYRRIESRVDAMIAAGLIAEVQQLVNEGVADALTSRQAIGYNEIIQYLMGEQTMEASIAAIKMRTRRYAKRQMSWFGRDQRIEWIHMDELRVEEAAHMIVEKMGRSYDSFSSGIHRAHS</sequence>
<organism evidence="14 15">
    <name type="scientific">Coriobacterium glomerans (strain ATCC 49209 / DSM 20642 / JCM 10262 / PW2)</name>
    <dbReference type="NCBI Taxonomy" id="700015"/>
    <lineage>
        <taxon>Bacteria</taxon>
        <taxon>Bacillati</taxon>
        <taxon>Actinomycetota</taxon>
        <taxon>Coriobacteriia</taxon>
        <taxon>Coriobacteriales</taxon>
        <taxon>Coriobacteriaceae</taxon>
        <taxon>Coriobacterium</taxon>
    </lineage>
</organism>
<dbReference type="STRING" id="700015.Corgl_0975"/>
<dbReference type="AlphaFoldDB" id="F2N7X4"/>
<feature type="binding site" evidence="10">
    <location>
        <begin position="20"/>
        <end position="25"/>
    </location>
    <ligand>
        <name>substrate</name>
    </ligand>
</feature>
<protein>
    <recommendedName>
        <fullName evidence="10">tRNA dimethylallyltransferase</fullName>
        <ecNumber evidence="10">2.5.1.75</ecNumber>
    </recommendedName>
    <alternativeName>
        <fullName evidence="10">Dimethylallyl diphosphate:tRNA dimethylallyltransferase</fullName>
        <shortName evidence="10">DMAPP:tRNA dimethylallyltransferase</shortName>
        <shortName evidence="10">DMATase</shortName>
    </alternativeName>
    <alternativeName>
        <fullName evidence="10">Isopentenyl-diphosphate:tRNA isopentenyltransferase</fullName>
        <shortName evidence="10">IPP transferase</shortName>
        <shortName evidence="10">IPPT</shortName>
        <shortName evidence="10">IPTase</shortName>
    </alternativeName>
</protein>
<dbReference type="HAMAP" id="MF_00185">
    <property type="entry name" value="IPP_trans"/>
    <property type="match status" value="1"/>
</dbReference>
<evidence type="ECO:0000313" key="15">
    <source>
        <dbReference type="Proteomes" id="UP000006851"/>
    </source>
</evidence>
<dbReference type="InterPro" id="IPR018022">
    <property type="entry name" value="IPT"/>
</dbReference>
<dbReference type="GO" id="GO:0005524">
    <property type="term" value="F:ATP binding"/>
    <property type="evidence" value="ECO:0007669"/>
    <property type="project" value="UniProtKB-UniRule"/>
</dbReference>
<keyword evidence="7 10" id="KW-0067">ATP-binding</keyword>
<evidence type="ECO:0000256" key="5">
    <source>
        <dbReference type="ARBA" id="ARBA00022694"/>
    </source>
</evidence>
<dbReference type="EC" id="2.5.1.75" evidence="10"/>
<feature type="binding site" evidence="10">
    <location>
        <begin position="18"/>
        <end position="25"/>
    </location>
    <ligand>
        <name>ATP</name>
        <dbReference type="ChEBI" id="CHEBI:30616"/>
    </ligand>
</feature>
<evidence type="ECO:0000256" key="3">
    <source>
        <dbReference type="ARBA" id="ARBA00005842"/>
    </source>
</evidence>
<dbReference type="KEGG" id="cgo:Corgl_0975"/>
<proteinExistence type="inferred from homology"/>
<comment type="cofactor">
    <cofactor evidence="1 10">
        <name>Mg(2+)</name>
        <dbReference type="ChEBI" id="CHEBI:18420"/>
    </cofactor>
</comment>
<feature type="site" description="Interaction with substrate tRNA" evidence="10">
    <location>
        <position position="108"/>
    </location>
</feature>
<dbReference type="NCBIfam" id="TIGR00174">
    <property type="entry name" value="miaA"/>
    <property type="match status" value="1"/>
</dbReference>
<evidence type="ECO:0000256" key="1">
    <source>
        <dbReference type="ARBA" id="ARBA00001946"/>
    </source>
</evidence>
<dbReference type="Gene3D" id="3.40.50.300">
    <property type="entry name" value="P-loop containing nucleotide triphosphate hydrolases"/>
    <property type="match status" value="1"/>
</dbReference>
<evidence type="ECO:0000256" key="8">
    <source>
        <dbReference type="ARBA" id="ARBA00022842"/>
    </source>
</evidence>
<comment type="similarity">
    <text evidence="3 10 13">Belongs to the IPP transferase family.</text>
</comment>